<dbReference type="SMART" id="SM00448">
    <property type="entry name" value="REC"/>
    <property type="match status" value="1"/>
</dbReference>
<sequence>MATLLLIDDHPLVQVALEAALSRSPIPLHLYAVSNEQQARDYLRHHQVDLIILDIGLPDSDGLQLLKQLKNRYPQQAVVIYSAQEEKMYLRMAEAAGAAGYIVKRQPMEQLLAAILAVLGGQRAFPVLSIAEAPAGGNLTSKEQQILALLARGLSNLQIAEQLHISNKTVSTHKKNILDKTGATSVLDLAAVWKAQQ</sequence>
<evidence type="ECO:0000256" key="1">
    <source>
        <dbReference type="ARBA" id="ARBA00022553"/>
    </source>
</evidence>
<evidence type="ECO:0000256" key="4">
    <source>
        <dbReference type="PROSITE-ProRule" id="PRU00169"/>
    </source>
</evidence>
<dbReference type="PRINTS" id="PR00038">
    <property type="entry name" value="HTHLUXR"/>
</dbReference>
<dbReference type="SUPFAM" id="SSF52172">
    <property type="entry name" value="CheY-like"/>
    <property type="match status" value="1"/>
</dbReference>
<name>A0ABS4PCP2_9GAMM</name>
<evidence type="ECO:0000259" key="5">
    <source>
        <dbReference type="PROSITE" id="PS50043"/>
    </source>
</evidence>
<dbReference type="Gene3D" id="1.10.10.10">
    <property type="entry name" value="Winged helix-like DNA-binding domain superfamily/Winged helix DNA-binding domain"/>
    <property type="match status" value="1"/>
</dbReference>
<evidence type="ECO:0000313" key="8">
    <source>
        <dbReference type="Proteomes" id="UP001195624"/>
    </source>
</evidence>
<evidence type="ECO:0000256" key="2">
    <source>
        <dbReference type="ARBA" id="ARBA00023012"/>
    </source>
</evidence>
<keyword evidence="8" id="KW-1185">Reference proteome</keyword>
<keyword evidence="1 4" id="KW-0597">Phosphoprotein</keyword>
<accession>A0ABS4PCP2</accession>
<dbReference type="CDD" id="cd17535">
    <property type="entry name" value="REC_NarL-like"/>
    <property type="match status" value="1"/>
</dbReference>
<dbReference type="PROSITE" id="PS50043">
    <property type="entry name" value="HTH_LUXR_2"/>
    <property type="match status" value="1"/>
</dbReference>
<dbReference type="InterPro" id="IPR016032">
    <property type="entry name" value="Sig_transdc_resp-reg_C-effctor"/>
</dbReference>
<evidence type="ECO:0000259" key="6">
    <source>
        <dbReference type="PROSITE" id="PS50110"/>
    </source>
</evidence>
<gene>
    <name evidence="7" type="ORF">J2125_003595</name>
</gene>
<dbReference type="SUPFAM" id="SSF46894">
    <property type="entry name" value="C-terminal effector domain of the bipartite response regulators"/>
    <property type="match status" value="1"/>
</dbReference>
<dbReference type="InterPro" id="IPR051015">
    <property type="entry name" value="EvgA-like"/>
</dbReference>
<dbReference type="SMART" id="SM00421">
    <property type="entry name" value="HTH_LUXR"/>
    <property type="match status" value="1"/>
</dbReference>
<feature type="domain" description="HTH luxR-type" evidence="5">
    <location>
        <begin position="132"/>
        <end position="197"/>
    </location>
</feature>
<protein>
    <submittedName>
        <fullName evidence="7">DNA-binding NarL/FixJ family response regulator</fullName>
    </submittedName>
</protein>
<comment type="caution">
    <text evidence="7">The sequence shown here is derived from an EMBL/GenBank/DDBJ whole genome shotgun (WGS) entry which is preliminary data.</text>
</comment>
<evidence type="ECO:0000313" key="7">
    <source>
        <dbReference type="EMBL" id="MBP2170403.1"/>
    </source>
</evidence>
<dbReference type="Gene3D" id="3.40.50.2300">
    <property type="match status" value="1"/>
</dbReference>
<dbReference type="PANTHER" id="PTHR45566:SF1">
    <property type="entry name" value="HTH-TYPE TRANSCRIPTIONAL REGULATOR YHJB-RELATED"/>
    <property type="match status" value="1"/>
</dbReference>
<dbReference type="InterPro" id="IPR000792">
    <property type="entry name" value="Tscrpt_reg_LuxR_C"/>
</dbReference>
<dbReference type="Pfam" id="PF00196">
    <property type="entry name" value="GerE"/>
    <property type="match status" value="1"/>
</dbReference>
<dbReference type="PROSITE" id="PS50110">
    <property type="entry name" value="RESPONSE_REGULATORY"/>
    <property type="match status" value="1"/>
</dbReference>
<dbReference type="InterPro" id="IPR011006">
    <property type="entry name" value="CheY-like_superfamily"/>
</dbReference>
<organism evidence="7 8">
    <name type="scientific">Winslowiella toletana</name>
    <dbReference type="NCBI Taxonomy" id="92490"/>
    <lineage>
        <taxon>Bacteria</taxon>
        <taxon>Pseudomonadati</taxon>
        <taxon>Pseudomonadota</taxon>
        <taxon>Gammaproteobacteria</taxon>
        <taxon>Enterobacterales</taxon>
        <taxon>Erwiniaceae</taxon>
        <taxon>Winslowiella</taxon>
    </lineage>
</organism>
<dbReference type="PANTHER" id="PTHR45566">
    <property type="entry name" value="HTH-TYPE TRANSCRIPTIONAL REGULATOR YHJB-RELATED"/>
    <property type="match status" value="1"/>
</dbReference>
<dbReference type="InterPro" id="IPR001789">
    <property type="entry name" value="Sig_transdc_resp-reg_receiver"/>
</dbReference>
<feature type="domain" description="Response regulatory" evidence="6">
    <location>
        <begin position="3"/>
        <end position="119"/>
    </location>
</feature>
<reference evidence="7 8" key="1">
    <citation type="submission" date="2021-03" db="EMBL/GenBank/DDBJ databases">
        <authorList>
            <person name="D'Agostino P."/>
            <person name="Huntemann M."/>
            <person name="Clum A."/>
            <person name="Spunde A."/>
            <person name="Palaniappan K."/>
            <person name="Ritter S."/>
            <person name="Mikhailova N."/>
            <person name="Chen I.-M."/>
            <person name="Stamatis D."/>
            <person name="Reddy T."/>
            <person name="O'Malley R."/>
            <person name="Daum C."/>
            <person name="Shapiro N."/>
            <person name="Ivanova N."/>
            <person name="Kyrpides N."/>
            <person name="Woyke T."/>
        </authorList>
    </citation>
    <scope>NUCLEOTIDE SEQUENCE [LARGE SCALE GENOMIC DNA]</scope>
    <source>
        <strain evidence="7 8">WS4403</strain>
    </source>
</reference>
<dbReference type="Pfam" id="PF00072">
    <property type="entry name" value="Response_reg"/>
    <property type="match status" value="1"/>
</dbReference>
<dbReference type="EMBL" id="JAGGMQ010000001">
    <property type="protein sequence ID" value="MBP2170403.1"/>
    <property type="molecule type" value="Genomic_DNA"/>
</dbReference>
<proteinExistence type="predicted"/>
<feature type="modified residue" description="4-aspartylphosphate" evidence="4">
    <location>
        <position position="54"/>
    </location>
</feature>
<keyword evidence="3 7" id="KW-0238">DNA-binding</keyword>
<reference evidence="8" key="2">
    <citation type="submission" date="2023-07" db="EMBL/GenBank/DDBJ databases">
        <title>Genome mining of underrepresented organisms for secondary metabolites.</title>
        <authorList>
            <person name="D'Agostino P.M."/>
        </authorList>
    </citation>
    <scope>NUCLEOTIDE SEQUENCE [LARGE SCALE GENOMIC DNA]</scope>
    <source>
        <strain evidence="8">WS4403</strain>
    </source>
</reference>
<evidence type="ECO:0000256" key="3">
    <source>
        <dbReference type="ARBA" id="ARBA00023125"/>
    </source>
</evidence>
<dbReference type="Proteomes" id="UP001195624">
    <property type="component" value="Unassembled WGS sequence"/>
</dbReference>
<dbReference type="PROSITE" id="PS00622">
    <property type="entry name" value="HTH_LUXR_1"/>
    <property type="match status" value="1"/>
</dbReference>
<dbReference type="CDD" id="cd06170">
    <property type="entry name" value="LuxR_C_like"/>
    <property type="match status" value="1"/>
</dbReference>
<dbReference type="InterPro" id="IPR036388">
    <property type="entry name" value="WH-like_DNA-bd_sf"/>
</dbReference>
<dbReference type="RefSeq" id="WP_017798853.1">
    <property type="nucleotide sequence ID" value="NZ_JAGGMQ010000001.1"/>
</dbReference>
<dbReference type="InterPro" id="IPR058245">
    <property type="entry name" value="NreC/VraR/RcsB-like_REC"/>
</dbReference>
<keyword evidence="2" id="KW-0902">Two-component regulatory system</keyword>
<dbReference type="GO" id="GO:0003677">
    <property type="term" value="F:DNA binding"/>
    <property type="evidence" value="ECO:0007669"/>
    <property type="project" value="UniProtKB-KW"/>
</dbReference>